<dbReference type="OrthoDB" id="7543959at2759"/>
<dbReference type="PANTHER" id="PTHR46060:SF1">
    <property type="entry name" value="MARINER MOS1 TRANSPOSASE-LIKE PROTEIN"/>
    <property type="match status" value="1"/>
</dbReference>
<dbReference type="InParanoid" id="F4W7Q1"/>
<organism evidence="2">
    <name type="scientific">Acromyrmex echinatior</name>
    <name type="common">Panamanian leafcutter ant</name>
    <name type="synonym">Acromyrmex octospinosus echinatior</name>
    <dbReference type="NCBI Taxonomy" id="103372"/>
    <lineage>
        <taxon>Eukaryota</taxon>
        <taxon>Metazoa</taxon>
        <taxon>Ecdysozoa</taxon>
        <taxon>Arthropoda</taxon>
        <taxon>Hexapoda</taxon>
        <taxon>Insecta</taxon>
        <taxon>Pterygota</taxon>
        <taxon>Neoptera</taxon>
        <taxon>Endopterygota</taxon>
        <taxon>Hymenoptera</taxon>
        <taxon>Apocrita</taxon>
        <taxon>Aculeata</taxon>
        <taxon>Formicoidea</taxon>
        <taxon>Formicidae</taxon>
        <taxon>Myrmicinae</taxon>
        <taxon>Acromyrmex</taxon>
    </lineage>
</organism>
<sequence>NASAHSSAVATAKLVELHYELLPHPPYSPDLAPCDFFLFPNLKKWLGGKKFTSNEQVIAETEAYFAEFDKSYFSEGLQKWQKRWEKCILLKGDYVEK</sequence>
<name>F4W7Q1_ACREC</name>
<dbReference type="InterPro" id="IPR052709">
    <property type="entry name" value="Transposase-MT_Hybrid"/>
</dbReference>
<dbReference type="Gene3D" id="3.30.420.10">
    <property type="entry name" value="Ribonuclease H-like superfamily/Ribonuclease H"/>
    <property type="match status" value="1"/>
</dbReference>
<proteinExistence type="predicted"/>
<reference evidence="1" key="1">
    <citation type="submission" date="2011-02" db="EMBL/GenBank/DDBJ databases">
        <title>The genome of the leaf-cutting ant Acromyrmex echinatior suggests key adaptations to social evolution and fungus farming.</title>
        <authorList>
            <person name="Nygaard S."/>
            <person name="Zhang G."/>
        </authorList>
    </citation>
    <scope>NUCLEOTIDE SEQUENCE</scope>
</reference>
<gene>
    <name evidence="1" type="ORF">G5I_01467</name>
</gene>
<keyword evidence="2" id="KW-1185">Reference proteome</keyword>
<evidence type="ECO:0000313" key="2">
    <source>
        <dbReference type="Proteomes" id="UP000007755"/>
    </source>
</evidence>
<dbReference type="EMBL" id="GL887853">
    <property type="protein sequence ID" value="EGI69773.1"/>
    <property type="molecule type" value="Genomic_DNA"/>
</dbReference>
<evidence type="ECO:0000313" key="1">
    <source>
        <dbReference type="EMBL" id="EGI69773.1"/>
    </source>
</evidence>
<protein>
    <submittedName>
        <fullName evidence="1">Mariner Mos1 transposase</fullName>
    </submittedName>
</protein>
<feature type="non-terminal residue" evidence="1">
    <location>
        <position position="1"/>
    </location>
</feature>
<accession>F4W7Q1</accession>
<dbReference type="InterPro" id="IPR036397">
    <property type="entry name" value="RNaseH_sf"/>
</dbReference>
<dbReference type="AlphaFoldDB" id="F4W7Q1"/>
<dbReference type="GO" id="GO:0003676">
    <property type="term" value="F:nucleic acid binding"/>
    <property type="evidence" value="ECO:0007669"/>
    <property type="project" value="InterPro"/>
</dbReference>
<dbReference type="Proteomes" id="UP000007755">
    <property type="component" value="Unassembled WGS sequence"/>
</dbReference>
<dbReference type="PANTHER" id="PTHR46060">
    <property type="entry name" value="MARINER MOS1 TRANSPOSASE-LIKE PROTEIN"/>
    <property type="match status" value="1"/>
</dbReference>